<evidence type="ECO:0000313" key="3">
    <source>
        <dbReference type="Proteomes" id="UP000033772"/>
    </source>
</evidence>
<gene>
    <name evidence="2" type="ORF">UG56_007570</name>
</gene>
<evidence type="ECO:0000313" key="2">
    <source>
        <dbReference type="EMBL" id="OIJ27533.1"/>
    </source>
</evidence>
<proteinExistence type="predicted"/>
<dbReference type="Pfam" id="PF13360">
    <property type="entry name" value="PQQ_2"/>
    <property type="match status" value="1"/>
</dbReference>
<evidence type="ECO:0000259" key="1">
    <source>
        <dbReference type="Pfam" id="PF13360"/>
    </source>
</evidence>
<keyword evidence="3" id="KW-1185">Reference proteome</keyword>
<comment type="caution">
    <text evidence="2">The sequence shown here is derived from an EMBL/GenBank/DDBJ whole genome shotgun (WGS) entry which is preliminary data.</text>
</comment>
<dbReference type="SUPFAM" id="SSF50998">
    <property type="entry name" value="Quinoprotein alcohol dehydrogenase-like"/>
    <property type="match status" value="1"/>
</dbReference>
<organism evidence="2 3">
    <name type="scientific">Nocardioides luteus</name>
    <dbReference type="NCBI Taxonomy" id="1844"/>
    <lineage>
        <taxon>Bacteria</taxon>
        <taxon>Bacillati</taxon>
        <taxon>Actinomycetota</taxon>
        <taxon>Actinomycetes</taxon>
        <taxon>Propionibacteriales</taxon>
        <taxon>Nocardioidaceae</taxon>
        <taxon>Nocardioides</taxon>
    </lineage>
</organism>
<feature type="domain" description="Pyrrolo-quinoline quinone repeat" evidence="1">
    <location>
        <begin position="36"/>
        <end position="128"/>
    </location>
</feature>
<dbReference type="EMBL" id="JZDQ02000008">
    <property type="protein sequence ID" value="OIJ27533.1"/>
    <property type="molecule type" value="Genomic_DNA"/>
</dbReference>
<name>A0A1J4N7P3_9ACTN</name>
<dbReference type="InterPro" id="IPR002372">
    <property type="entry name" value="PQQ_rpt_dom"/>
</dbReference>
<dbReference type="Proteomes" id="UP000033772">
    <property type="component" value="Unassembled WGS sequence"/>
</dbReference>
<accession>A0A1J4N7P3</accession>
<dbReference type="Gene3D" id="2.130.10.10">
    <property type="entry name" value="YVTN repeat-like/Quinoprotein amine dehydrogenase"/>
    <property type="match status" value="1"/>
</dbReference>
<sequence>MKVVDQQYVFGDTLYLDDSLLLIQARTHPDVDYLSLVTGINPATGKVKWEIDEEDVPPSILKSGLFLNRGRLLVTDGTAYVPIGSSSSTGFVALDAETGEARWSAQHPVWAPGHPGPGGRGAQTVVDIVGAAGDVVVYAAHEYWSDGDLSALNDPDVDIKPNILHRVETVAVDAETGKEHWRKSGFLGRYVTRNHVIGTMPAKEEARHNEPLAAVVATTGAEAWKTTWKSNITDLSKDWLLVRKSNSGDIGPHDGVYEAATGRRVAELDADTPPGLSSGWANEVPEARGHGIAWITTEKDKDGPRTLHVAKDGETTLRKVALPPNDRLEIGYPMVTEDDYVMVQSAAIDPIGQQFTDLKDGDLGFPVDATEDDREPITYSDDYLITGGSQVDETILYKRVP</sequence>
<reference evidence="2" key="1">
    <citation type="submission" date="2016-10" db="EMBL/GenBank/DDBJ databases">
        <title>Draft Genome Sequence of Nocardioides luteus Strain BAFB, an Alkane-Degrading Bacterium Isolated from JP-7 Polluted Soil.</title>
        <authorList>
            <person name="Brown L."/>
            <person name="Ruiz O.N."/>
            <person name="Gunasekera T."/>
        </authorList>
    </citation>
    <scope>NUCLEOTIDE SEQUENCE [LARGE SCALE GENOMIC DNA]</scope>
    <source>
        <strain evidence="2">BAFB</strain>
    </source>
</reference>
<dbReference type="InterPro" id="IPR015943">
    <property type="entry name" value="WD40/YVTN_repeat-like_dom_sf"/>
</dbReference>
<dbReference type="AlphaFoldDB" id="A0A1J4N7P3"/>
<dbReference type="InterPro" id="IPR011047">
    <property type="entry name" value="Quinoprotein_ADH-like_sf"/>
</dbReference>
<protein>
    <recommendedName>
        <fullName evidence="1">Pyrrolo-quinoline quinone repeat domain-containing protein</fullName>
    </recommendedName>
</protein>